<sequence>MNDCTPKVGMEFDMLEAAWMFWKNYGKQMGFSVRKHYANKSKIDGEITSRRFLCSKEGTRKPDKRDHLTSQPRQETRTNCLVRLGVSLVRETGKYKVYDFVSEHNHVLHLAATTFMMQSERKMSDVQAFAIDLAYASGIKPKEIHELMSREAGGRANLGYTGIDQKNYLRTRRQRSLIYGEADFKDCMYKYENESEFEEAWNKMIQTYTIKDLSWLNGIYKLKEKWANCYMKKAVTLGMRSTQLSESLNGDLKDYLKLDLNMDDFFEHFEMVVGQKRDKELEAEYNAREKLPPLCLKNSPLLKQASQVYSPTLFKVFQNEYDYASAAIIKDRNCSQLVHEYTVVLLEKVGEYKVLCNPISRTISCSCRKFETFGILCCHALKVFDILDIKIIPDAYILKRWTREAKNGYVIDSIGKDVHGDVNLKVTQRRVQRTASKSKILPEASGAWPLIGHLHQLGGLKPAHIVLGNMAEKYGPIFTIWLGVQRTIVVSSWEIAKECFTTNDNAFANRPKGLAPEILGYNYAMIGFSPYGPYWRQVRKMATLEVLSNHRLETLKHIREAELNDSIKEIYKLLVKNNKVIYKLIMVDLLFV</sequence>
<evidence type="ECO:0000256" key="3">
    <source>
        <dbReference type="ARBA" id="ARBA00022833"/>
    </source>
</evidence>
<dbReference type="InterPro" id="IPR004330">
    <property type="entry name" value="FAR1_DNA_bnd_dom"/>
</dbReference>
<evidence type="ECO:0000313" key="7">
    <source>
        <dbReference type="EMBL" id="KAK9987800.1"/>
    </source>
</evidence>
<feature type="region of interest" description="Disordered" evidence="5">
    <location>
        <begin position="55"/>
        <end position="74"/>
    </location>
</feature>
<dbReference type="Pfam" id="PF00067">
    <property type="entry name" value="p450"/>
    <property type="match status" value="1"/>
</dbReference>
<dbReference type="InterPro" id="IPR007527">
    <property type="entry name" value="Znf_SWIM"/>
</dbReference>
<dbReference type="PANTHER" id="PTHR47718:SF2">
    <property type="entry name" value="PROTEIN FAR1-RELATED SEQUENCE 5-LIKE"/>
    <property type="match status" value="1"/>
</dbReference>
<dbReference type="InterPro" id="IPR036396">
    <property type="entry name" value="Cyt_P450_sf"/>
</dbReference>
<dbReference type="GO" id="GO:0004497">
    <property type="term" value="F:monooxygenase activity"/>
    <property type="evidence" value="ECO:0007669"/>
    <property type="project" value="InterPro"/>
</dbReference>
<evidence type="ECO:0000256" key="2">
    <source>
        <dbReference type="ARBA" id="ARBA00022771"/>
    </source>
</evidence>
<evidence type="ECO:0000256" key="4">
    <source>
        <dbReference type="PROSITE-ProRule" id="PRU00325"/>
    </source>
</evidence>
<dbReference type="GO" id="GO:0020037">
    <property type="term" value="F:heme binding"/>
    <property type="evidence" value="ECO:0007669"/>
    <property type="project" value="InterPro"/>
</dbReference>
<accession>A0AAW2BPC4</accession>
<name>A0AAW2BPC4_9ROSI</name>
<dbReference type="Proteomes" id="UP001459277">
    <property type="component" value="Unassembled WGS sequence"/>
</dbReference>
<dbReference type="GO" id="GO:0008270">
    <property type="term" value="F:zinc ion binding"/>
    <property type="evidence" value="ECO:0007669"/>
    <property type="project" value="UniProtKB-KW"/>
</dbReference>
<dbReference type="PROSITE" id="PS50966">
    <property type="entry name" value="ZF_SWIM"/>
    <property type="match status" value="1"/>
</dbReference>
<dbReference type="InterPro" id="IPR002401">
    <property type="entry name" value="Cyt_P450_E_grp-I"/>
</dbReference>
<dbReference type="InterPro" id="IPR001128">
    <property type="entry name" value="Cyt_P450"/>
</dbReference>
<dbReference type="Pfam" id="PF04434">
    <property type="entry name" value="SWIM"/>
    <property type="match status" value="1"/>
</dbReference>
<dbReference type="PANTHER" id="PTHR47718">
    <property type="entry name" value="OS01G0519700 PROTEIN"/>
    <property type="match status" value="1"/>
</dbReference>
<comment type="caution">
    <text evidence="7">The sequence shown here is derived from an EMBL/GenBank/DDBJ whole genome shotgun (WGS) entry which is preliminary data.</text>
</comment>
<dbReference type="SMART" id="SM00575">
    <property type="entry name" value="ZnF_PMZ"/>
    <property type="match status" value="1"/>
</dbReference>
<feature type="domain" description="SWIM-type" evidence="6">
    <location>
        <begin position="341"/>
        <end position="388"/>
    </location>
</feature>
<keyword evidence="3" id="KW-0862">Zinc</keyword>
<protein>
    <recommendedName>
        <fullName evidence="6">SWIM-type domain-containing protein</fullName>
    </recommendedName>
</protein>
<evidence type="ECO:0000256" key="1">
    <source>
        <dbReference type="ARBA" id="ARBA00022723"/>
    </source>
</evidence>
<dbReference type="SUPFAM" id="SSF48264">
    <property type="entry name" value="Cytochrome P450"/>
    <property type="match status" value="1"/>
</dbReference>
<reference evidence="7 8" key="1">
    <citation type="submission" date="2024-01" db="EMBL/GenBank/DDBJ databases">
        <title>A telomere-to-telomere, gap-free genome of sweet tea (Lithocarpus litseifolius).</title>
        <authorList>
            <person name="Zhou J."/>
        </authorList>
    </citation>
    <scope>NUCLEOTIDE SEQUENCE [LARGE SCALE GENOMIC DNA]</scope>
    <source>
        <strain evidence="7">Zhou-2022a</strain>
        <tissue evidence="7">Leaf</tissue>
    </source>
</reference>
<dbReference type="GO" id="GO:0016705">
    <property type="term" value="F:oxidoreductase activity, acting on paired donors, with incorporation or reduction of molecular oxygen"/>
    <property type="evidence" value="ECO:0007669"/>
    <property type="project" value="InterPro"/>
</dbReference>
<gene>
    <name evidence="7" type="ORF">SO802_028039</name>
</gene>
<dbReference type="EMBL" id="JAZDWU010000010">
    <property type="protein sequence ID" value="KAK9987800.1"/>
    <property type="molecule type" value="Genomic_DNA"/>
</dbReference>
<organism evidence="7 8">
    <name type="scientific">Lithocarpus litseifolius</name>
    <dbReference type="NCBI Taxonomy" id="425828"/>
    <lineage>
        <taxon>Eukaryota</taxon>
        <taxon>Viridiplantae</taxon>
        <taxon>Streptophyta</taxon>
        <taxon>Embryophyta</taxon>
        <taxon>Tracheophyta</taxon>
        <taxon>Spermatophyta</taxon>
        <taxon>Magnoliopsida</taxon>
        <taxon>eudicotyledons</taxon>
        <taxon>Gunneridae</taxon>
        <taxon>Pentapetalae</taxon>
        <taxon>rosids</taxon>
        <taxon>fabids</taxon>
        <taxon>Fagales</taxon>
        <taxon>Fagaceae</taxon>
        <taxon>Lithocarpus</taxon>
    </lineage>
</organism>
<dbReference type="GO" id="GO:0005506">
    <property type="term" value="F:iron ion binding"/>
    <property type="evidence" value="ECO:0007669"/>
    <property type="project" value="InterPro"/>
</dbReference>
<dbReference type="Gene3D" id="1.10.630.10">
    <property type="entry name" value="Cytochrome P450"/>
    <property type="match status" value="1"/>
</dbReference>
<proteinExistence type="predicted"/>
<feature type="compositionally biased region" description="Basic and acidic residues" evidence="5">
    <location>
        <begin position="57"/>
        <end position="68"/>
    </location>
</feature>
<keyword evidence="1" id="KW-0479">Metal-binding</keyword>
<evidence type="ECO:0000259" key="6">
    <source>
        <dbReference type="PROSITE" id="PS50966"/>
    </source>
</evidence>
<evidence type="ECO:0000256" key="5">
    <source>
        <dbReference type="SAM" id="MobiDB-lite"/>
    </source>
</evidence>
<keyword evidence="8" id="KW-1185">Reference proteome</keyword>
<evidence type="ECO:0000313" key="8">
    <source>
        <dbReference type="Proteomes" id="UP001459277"/>
    </source>
</evidence>
<dbReference type="AlphaFoldDB" id="A0AAW2BPC4"/>
<dbReference type="PRINTS" id="PR00463">
    <property type="entry name" value="EP450I"/>
</dbReference>
<dbReference type="InterPro" id="IPR006564">
    <property type="entry name" value="Znf_PMZ"/>
</dbReference>
<dbReference type="Pfam" id="PF03101">
    <property type="entry name" value="FAR1"/>
    <property type="match status" value="1"/>
</dbReference>
<keyword evidence="2 4" id="KW-0863">Zinc-finger</keyword>